<organism evidence="4 5">
    <name type="scientific">Desmophyllum pertusum</name>
    <dbReference type="NCBI Taxonomy" id="174260"/>
    <lineage>
        <taxon>Eukaryota</taxon>
        <taxon>Metazoa</taxon>
        <taxon>Cnidaria</taxon>
        <taxon>Anthozoa</taxon>
        <taxon>Hexacorallia</taxon>
        <taxon>Scleractinia</taxon>
        <taxon>Caryophylliina</taxon>
        <taxon>Caryophylliidae</taxon>
        <taxon>Desmophyllum</taxon>
    </lineage>
</organism>
<gene>
    <name evidence="4" type="ORF">OS493_038413</name>
</gene>
<name>A0A9W9Y6X6_9CNID</name>
<dbReference type="InterPro" id="IPR013785">
    <property type="entry name" value="Aldolase_TIM"/>
</dbReference>
<dbReference type="Pfam" id="PF01070">
    <property type="entry name" value="FMN_dh"/>
    <property type="match status" value="1"/>
</dbReference>
<reference evidence="4" key="1">
    <citation type="submission" date="2023-01" db="EMBL/GenBank/DDBJ databases">
        <title>Genome assembly of the deep-sea coral Lophelia pertusa.</title>
        <authorList>
            <person name="Herrera S."/>
            <person name="Cordes E."/>
        </authorList>
    </citation>
    <scope>NUCLEOTIDE SEQUENCE</scope>
    <source>
        <strain evidence="4">USNM1676648</strain>
        <tissue evidence="4">Polyp</tissue>
    </source>
</reference>
<evidence type="ECO:0000259" key="3">
    <source>
        <dbReference type="PROSITE" id="PS51349"/>
    </source>
</evidence>
<dbReference type="AlphaFoldDB" id="A0A9W9Y6X6"/>
<comment type="cofactor">
    <cofactor evidence="1">
        <name>FMN</name>
        <dbReference type="ChEBI" id="CHEBI:58210"/>
    </cofactor>
</comment>
<dbReference type="PROSITE" id="PS51349">
    <property type="entry name" value="FMN_HYDROXY_ACID_DH_2"/>
    <property type="match status" value="1"/>
</dbReference>
<dbReference type="PANTHER" id="PTHR10578:SF146">
    <property type="entry name" value="OXIDASE, PUTATIVE-RELATED"/>
    <property type="match status" value="1"/>
</dbReference>
<proteinExistence type="predicted"/>
<evidence type="ECO:0000313" key="4">
    <source>
        <dbReference type="EMBL" id="KAJ7315658.1"/>
    </source>
</evidence>
<dbReference type="OrthoDB" id="25826at2759"/>
<protein>
    <recommendedName>
        <fullName evidence="3">FMN hydroxy acid dehydrogenase domain-containing protein</fullName>
    </recommendedName>
</protein>
<dbReference type="PANTHER" id="PTHR10578">
    <property type="entry name" value="S -2-HYDROXY-ACID OXIDASE-RELATED"/>
    <property type="match status" value="1"/>
</dbReference>
<dbReference type="GO" id="GO:0016491">
    <property type="term" value="F:oxidoreductase activity"/>
    <property type="evidence" value="ECO:0007669"/>
    <property type="project" value="UniProtKB-KW"/>
</dbReference>
<evidence type="ECO:0000256" key="1">
    <source>
        <dbReference type="ARBA" id="ARBA00001917"/>
    </source>
</evidence>
<keyword evidence="5" id="KW-1185">Reference proteome</keyword>
<evidence type="ECO:0000313" key="5">
    <source>
        <dbReference type="Proteomes" id="UP001163046"/>
    </source>
</evidence>
<dbReference type="Proteomes" id="UP001163046">
    <property type="component" value="Unassembled WGS sequence"/>
</dbReference>
<accession>A0A9W9Y6X6</accession>
<evidence type="ECO:0000256" key="2">
    <source>
        <dbReference type="ARBA" id="ARBA00023002"/>
    </source>
</evidence>
<dbReference type="EMBL" id="MU827873">
    <property type="protein sequence ID" value="KAJ7315658.1"/>
    <property type="molecule type" value="Genomic_DNA"/>
</dbReference>
<feature type="domain" description="FMN hydroxy acid dehydrogenase" evidence="3">
    <location>
        <begin position="1"/>
        <end position="104"/>
    </location>
</feature>
<dbReference type="InterPro" id="IPR037396">
    <property type="entry name" value="FMN_HAD"/>
</dbReference>
<dbReference type="SUPFAM" id="SSF51395">
    <property type="entry name" value="FMN-linked oxidoreductases"/>
    <property type="match status" value="1"/>
</dbReference>
<comment type="caution">
    <text evidence="4">The sequence shown here is derived from an EMBL/GenBank/DDBJ whole genome shotgun (WGS) entry which is preliminary data.</text>
</comment>
<dbReference type="Gene3D" id="3.20.20.70">
    <property type="entry name" value="Aldolase class I"/>
    <property type="match status" value="1"/>
</dbReference>
<sequence length="104" mass="11893">MDDLERYAAQHLDKNAFDYFSSGSGDDVTLHENRQAFKRLILRPRMLRNVSHQDISVTVLGHKLSMPICVSPTAFQGMAHPDGELATVRECPIWFESSQFLRED</sequence>
<keyword evidence="2" id="KW-0560">Oxidoreductase</keyword>
<dbReference type="InterPro" id="IPR000262">
    <property type="entry name" value="FMN-dep_DH"/>
</dbReference>